<evidence type="ECO:0000256" key="1">
    <source>
        <dbReference type="ARBA" id="ARBA00006484"/>
    </source>
</evidence>
<dbReference type="PANTHER" id="PTHR43544:SF12">
    <property type="entry name" value="NAD(P)-BINDING ROSSMANN-FOLD SUPERFAMILY PROTEIN"/>
    <property type="match status" value="1"/>
</dbReference>
<accession>A0A6J3M5S7</accession>
<dbReference type="InterPro" id="IPR036291">
    <property type="entry name" value="NAD(P)-bd_dom_sf"/>
</dbReference>
<dbReference type="PRINTS" id="PR00081">
    <property type="entry name" value="GDHRDH"/>
</dbReference>
<evidence type="ECO:0000313" key="3">
    <source>
        <dbReference type="Proteomes" id="UP000504637"/>
    </source>
</evidence>
<dbReference type="SUPFAM" id="SSF51735">
    <property type="entry name" value="NAD(P)-binding Rossmann-fold domains"/>
    <property type="match status" value="1"/>
</dbReference>
<feature type="region of interest" description="Disordered" evidence="2">
    <location>
        <begin position="144"/>
        <end position="197"/>
    </location>
</feature>
<evidence type="ECO:0000313" key="4">
    <source>
        <dbReference type="RefSeq" id="XP_033460269.1"/>
    </source>
</evidence>
<reference evidence="4" key="1">
    <citation type="submission" date="2020-01" db="EMBL/GenBank/DDBJ databases">
        <authorList>
            <consortium name="DOE Joint Genome Institute"/>
            <person name="Haridas S."/>
            <person name="Albert R."/>
            <person name="Binder M."/>
            <person name="Bloem J."/>
            <person name="Labutti K."/>
            <person name="Salamov A."/>
            <person name="Andreopoulos B."/>
            <person name="Baker S.E."/>
            <person name="Barry K."/>
            <person name="Bills G."/>
            <person name="Bluhm B.H."/>
            <person name="Cannon C."/>
            <person name="Castanera R."/>
            <person name="Culley D.E."/>
            <person name="Daum C."/>
            <person name="Ezra D."/>
            <person name="Gonzalez J.B."/>
            <person name="Henrissat B."/>
            <person name="Kuo A."/>
            <person name="Liang C."/>
            <person name="Lipzen A."/>
            <person name="Lutzoni F."/>
            <person name="Magnuson J."/>
            <person name="Mondo S."/>
            <person name="Nolan M."/>
            <person name="Ohm R."/>
            <person name="Pangilinan J."/>
            <person name="Park H.-J."/>
            <person name="Ramirez L."/>
            <person name="Alfaro M."/>
            <person name="Sun H."/>
            <person name="Tritt A."/>
            <person name="Yoshinaga Y."/>
            <person name="Zwiers L.-H."/>
            <person name="Turgeon B.G."/>
            <person name="Goodwin S.B."/>
            <person name="Spatafora J.W."/>
            <person name="Crous P.W."/>
            <person name="Grigoriev I.V."/>
        </authorList>
    </citation>
    <scope>NUCLEOTIDE SEQUENCE</scope>
    <source>
        <strain evidence="4">CBS 342.82</strain>
    </source>
</reference>
<dbReference type="InterPro" id="IPR051468">
    <property type="entry name" value="Fungal_SecMetab_SDRs"/>
</dbReference>
<reference evidence="4" key="3">
    <citation type="submission" date="2025-08" db="UniProtKB">
        <authorList>
            <consortium name="RefSeq"/>
        </authorList>
    </citation>
    <scope>IDENTIFICATION</scope>
    <source>
        <strain evidence="4">CBS 342.82</strain>
    </source>
</reference>
<reference evidence="4" key="2">
    <citation type="submission" date="2020-04" db="EMBL/GenBank/DDBJ databases">
        <authorList>
            <consortium name="NCBI Genome Project"/>
        </authorList>
    </citation>
    <scope>NUCLEOTIDE SEQUENCE</scope>
    <source>
        <strain evidence="4">CBS 342.82</strain>
    </source>
</reference>
<dbReference type="Proteomes" id="UP000504637">
    <property type="component" value="Unplaced"/>
</dbReference>
<dbReference type="Gene3D" id="3.40.50.720">
    <property type="entry name" value="NAD(P)-binding Rossmann-like Domain"/>
    <property type="match status" value="1"/>
</dbReference>
<name>A0A6J3M5S7_9PEZI</name>
<evidence type="ECO:0000256" key="2">
    <source>
        <dbReference type="SAM" id="MobiDB-lite"/>
    </source>
</evidence>
<dbReference type="PANTHER" id="PTHR43544">
    <property type="entry name" value="SHORT-CHAIN DEHYDROGENASE/REDUCTASE"/>
    <property type="match status" value="1"/>
</dbReference>
<gene>
    <name evidence="4" type="ORF">K489DRAFT_379210</name>
</gene>
<comment type="similarity">
    <text evidence="1">Belongs to the short-chain dehydrogenases/reductases (SDR) family.</text>
</comment>
<proteinExistence type="inferred from homology"/>
<dbReference type="Pfam" id="PF13561">
    <property type="entry name" value="adh_short_C2"/>
    <property type="match status" value="1"/>
</dbReference>
<dbReference type="GeneID" id="54362394"/>
<organism evidence="4">
    <name type="scientific">Dissoconium aciculare CBS 342.82</name>
    <dbReference type="NCBI Taxonomy" id="1314786"/>
    <lineage>
        <taxon>Eukaryota</taxon>
        <taxon>Fungi</taxon>
        <taxon>Dikarya</taxon>
        <taxon>Ascomycota</taxon>
        <taxon>Pezizomycotina</taxon>
        <taxon>Dothideomycetes</taxon>
        <taxon>Dothideomycetidae</taxon>
        <taxon>Mycosphaerellales</taxon>
        <taxon>Dissoconiaceae</taxon>
        <taxon>Dissoconium</taxon>
    </lineage>
</organism>
<feature type="compositionally biased region" description="Low complexity" evidence="2">
    <location>
        <begin position="147"/>
        <end position="163"/>
    </location>
</feature>
<dbReference type="AlphaFoldDB" id="A0A6J3M5S7"/>
<dbReference type="GO" id="GO:0005737">
    <property type="term" value="C:cytoplasm"/>
    <property type="evidence" value="ECO:0007669"/>
    <property type="project" value="TreeGrafter"/>
</dbReference>
<dbReference type="InterPro" id="IPR002347">
    <property type="entry name" value="SDR_fam"/>
</dbReference>
<dbReference type="RefSeq" id="XP_033460269.1">
    <property type="nucleotide sequence ID" value="XM_033604594.1"/>
</dbReference>
<sequence length="312" mass="33374">MLQPWAFVSPASRGIGFELARRLLATTDVPVVMTARKNLDKVREEILSAAGKDVKEDRLHVLELDVLEEASVKEAAARAAELFPKKSSYLHLAFAIPGILHAEKSPSQIDYDNALLTFRTNTLGPLLLIKHFSAFLPKKATEIATGSNSASPSSTPSEKNSNPASTTEEGQDSKKPGSTSSSPSSSSSSSESLSRGLPPTAVWATMSARVGSISDNRAGGWYSYRASKSGVNQITKSFDQHLRATAGDRAMAIALHPGTVKTGLSKGFWESVGEDKLFTAEDAAGKLINVVNGLGVEGRGRCWDWKGEEIMP</sequence>
<feature type="compositionally biased region" description="Low complexity" evidence="2">
    <location>
        <begin position="178"/>
        <end position="194"/>
    </location>
</feature>
<dbReference type="OrthoDB" id="5296at2759"/>
<dbReference type="GO" id="GO:0016491">
    <property type="term" value="F:oxidoreductase activity"/>
    <property type="evidence" value="ECO:0007669"/>
    <property type="project" value="TreeGrafter"/>
</dbReference>
<protein>
    <submittedName>
        <fullName evidence="4">Short-chain dehydrogenase/reductase-like protein</fullName>
    </submittedName>
</protein>
<keyword evidence="3" id="KW-1185">Reference proteome</keyword>